<dbReference type="Proteomes" id="UP000245138">
    <property type="component" value="Unassembled WGS sequence"/>
</dbReference>
<gene>
    <name evidence="1" type="ORF">B4923_04775</name>
</gene>
<organism evidence="1 2">
    <name type="scientific">Brenneria roseae subsp. americana</name>
    <dbReference type="NCBI Taxonomy" id="1508507"/>
    <lineage>
        <taxon>Bacteria</taxon>
        <taxon>Pseudomonadati</taxon>
        <taxon>Pseudomonadota</taxon>
        <taxon>Gammaproteobacteria</taxon>
        <taxon>Enterobacterales</taxon>
        <taxon>Pectobacteriaceae</taxon>
        <taxon>Brenneria</taxon>
    </lineage>
</organism>
<dbReference type="AlphaFoldDB" id="A0A2U1TXU6"/>
<comment type="caution">
    <text evidence="1">The sequence shown here is derived from an EMBL/GenBank/DDBJ whole genome shotgun (WGS) entry which is preliminary data.</text>
</comment>
<dbReference type="EMBL" id="QDKJ01000003">
    <property type="protein sequence ID" value="PWC14225.1"/>
    <property type="molecule type" value="Genomic_DNA"/>
</dbReference>
<protein>
    <submittedName>
        <fullName evidence="1">Uncharacterized protein</fullName>
    </submittedName>
</protein>
<name>A0A2U1TXU6_9GAMM</name>
<evidence type="ECO:0000313" key="1">
    <source>
        <dbReference type="EMBL" id="PWC14225.1"/>
    </source>
</evidence>
<evidence type="ECO:0000313" key="2">
    <source>
        <dbReference type="Proteomes" id="UP000245138"/>
    </source>
</evidence>
<sequence>MLIGSCAKIGPVPPVVIDTACNWVKPIYLTANDIKVMDWQTKRDILSHNQTWQKNCQTPSQ</sequence>
<accession>A0A2U1TXU6</accession>
<dbReference type="OrthoDB" id="8690302at2"/>
<keyword evidence="2" id="KW-1185">Reference proteome</keyword>
<reference evidence="1 2" key="1">
    <citation type="submission" date="2018-04" db="EMBL/GenBank/DDBJ databases">
        <title>Brenneria corticis sp.nov.</title>
        <authorList>
            <person name="Li Y."/>
        </authorList>
    </citation>
    <scope>NUCLEOTIDE SEQUENCE [LARGE SCALE GENOMIC DNA]</scope>
    <source>
        <strain evidence="1 2">LMG 27715</strain>
    </source>
</reference>
<proteinExistence type="predicted"/>